<dbReference type="GO" id="GO:0019290">
    <property type="term" value="P:siderophore biosynthetic process"/>
    <property type="evidence" value="ECO:0007669"/>
    <property type="project" value="TreeGrafter"/>
</dbReference>
<dbReference type="AlphaFoldDB" id="A0A229SHV6"/>
<keyword evidence="3" id="KW-1185">Reference proteome</keyword>
<dbReference type="OrthoDB" id="7584480at2"/>
<sequence length="71" mass="7894">MTAAVPQEDRFQVVINHEEQYSVWPATGEPPAGWRPVGYTGTREDCLGHIEQVWTDITPKSVRDRAAGSTP</sequence>
<reference evidence="2 3" key="1">
    <citation type="submission" date="2017-07" db="EMBL/GenBank/DDBJ databases">
        <title>Amycolatopsis thailandensis Genome sequencing and assembly.</title>
        <authorList>
            <person name="Kaur N."/>
            <person name="Mayilraj S."/>
        </authorList>
    </citation>
    <scope>NUCLEOTIDE SEQUENCE [LARGE SCALE GENOMIC DNA]</scope>
    <source>
        <strain evidence="2 3">JCM 16380</strain>
    </source>
</reference>
<dbReference type="Proteomes" id="UP000215223">
    <property type="component" value="Unassembled WGS sequence"/>
</dbReference>
<dbReference type="InterPro" id="IPR038020">
    <property type="entry name" value="MbtH-like_sf"/>
</dbReference>
<organism evidence="2 3">
    <name type="scientific">Amycolatopsis thailandensis</name>
    <dbReference type="NCBI Taxonomy" id="589330"/>
    <lineage>
        <taxon>Bacteria</taxon>
        <taxon>Bacillati</taxon>
        <taxon>Actinomycetota</taxon>
        <taxon>Actinomycetes</taxon>
        <taxon>Pseudonocardiales</taxon>
        <taxon>Pseudonocardiaceae</taxon>
        <taxon>Amycolatopsis</taxon>
    </lineage>
</organism>
<dbReference type="SUPFAM" id="SSF160582">
    <property type="entry name" value="MbtH-like"/>
    <property type="match status" value="1"/>
</dbReference>
<dbReference type="InterPro" id="IPR005153">
    <property type="entry name" value="MbtH-like_dom"/>
</dbReference>
<evidence type="ECO:0000259" key="1">
    <source>
        <dbReference type="SMART" id="SM00923"/>
    </source>
</evidence>
<accession>A0A229SHV6</accession>
<dbReference type="SMART" id="SM00923">
    <property type="entry name" value="MbtH"/>
    <property type="match status" value="1"/>
</dbReference>
<gene>
    <name evidence="2" type="ORF">CFP71_02560</name>
</gene>
<proteinExistence type="predicted"/>
<comment type="caution">
    <text evidence="2">The sequence shown here is derived from an EMBL/GenBank/DDBJ whole genome shotgun (WGS) entry which is preliminary data.</text>
</comment>
<dbReference type="GO" id="GO:0005829">
    <property type="term" value="C:cytosol"/>
    <property type="evidence" value="ECO:0007669"/>
    <property type="project" value="TreeGrafter"/>
</dbReference>
<name>A0A229SHV6_9PSEU</name>
<dbReference type="Gene3D" id="3.90.820.10">
    <property type="entry name" value="Structural Genomics, Unknown Function 30-nov-00 1gh9 Mol_id"/>
    <property type="match status" value="1"/>
</dbReference>
<dbReference type="PANTHER" id="PTHR38444:SF1">
    <property type="entry name" value="ENTEROBACTIN BIOSYNTHESIS PROTEIN YBDZ"/>
    <property type="match status" value="1"/>
</dbReference>
<dbReference type="Pfam" id="PF03621">
    <property type="entry name" value="MbtH"/>
    <property type="match status" value="1"/>
</dbReference>
<protein>
    <submittedName>
        <fullName evidence="2">MbtH family protein</fullName>
    </submittedName>
</protein>
<dbReference type="InterPro" id="IPR037407">
    <property type="entry name" value="MLP_fam"/>
</dbReference>
<evidence type="ECO:0000313" key="2">
    <source>
        <dbReference type="EMBL" id="OXM58445.1"/>
    </source>
</evidence>
<dbReference type="PANTHER" id="PTHR38444">
    <property type="entry name" value="ENTEROBACTIN BIOSYNTHESIS PROTEIN YBDZ"/>
    <property type="match status" value="1"/>
</dbReference>
<feature type="domain" description="MbtH-like" evidence="1">
    <location>
        <begin position="6"/>
        <end position="52"/>
    </location>
</feature>
<dbReference type="EMBL" id="NMQT01000011">
    <property type="protein sequence ID" value="OXM58445.1"/>
    <property type="molecule type" value="Genomic_DNA"/>
</dbReference>
<evidence type="ECO:0000313" key="3">
    <source>
        <dbReference type="Proteomes" id="UP000215223"/>
    </source>
</evidence>
<dbReference type="RefSeq" id="WP_093932206.1">
    <property type="nucleotide sequence ID" value="NZ_JBHUSO010000133.1"/>
</dbReference>